<protein>
    <submittedName>
        <fullName evidence="1">Uncharacterized protein</fullName>
    </submittedName>
</protein>
<gene>
    <name evidence="1" type="ORF">MHI_LOCUS215191</name>
</gene>
<proteinExistence type="predicted"/>
<comment type="caution">
    <text evidence="1">The sequence shown here is derived from an EMBL/GenBank/DDBJ whole genome shotgun (WGS) entry which is preliminary data.</text>
</comment>
<accession>A0A6V7H0Z6</accession>
<keyword evidence="2" id="KW-1185">Reference proteome</keyword>
<feature type="non-terminal residue" evidence="1">
    <location>
        <position position="67"/>
    </location>
</feature>
<feature type="non-terminal residue" evidence="1">
    <location>
        <position position="1"/>
    </location>
</feature>
<dbReference type="EMBL" id="CAJDYZ010004304">
    <property type="protein sequence ID" value="CAD1471218.1"/>
    <property type="molecule type" value="Genomic_DNA"/>
</dbReference>
<dbReference type="AlphaFoldDB" id="A0A6V7H0Z6"/>
<organism evidence="1 2">
    <name type="scientific">Heterotrigona itama</name>
    <dbReference type="NCBI Taxonomy" id="395501"/>
    <lineage>
        <taxon>Eukaryota</taxon>
        <taxon>Metazoa</taxon>
        <taxon>Ecdysozoa</taxon>
        <taxon>Arthropoda</taxon>
        <taxon>Hexapoda</taxon>
        <taxon>Insecta</taxon>
        <taxon>Pterygota</taxon>
        <taxon>Neoptera</taxon>
        <taxon>Endopterygota</taxon>
        <taxon>Hymenoptera</taxon>
        <taxon>Apocrita</taxon>
        <taxon>Aculeata</taxon>
        <taxon>Apoidea</taxon>
        <taxon>Anthophila</taxon>
        <taxon>Apidae</taxon>
        <taxon>Heterotrigona</taxon>
    </lineage>
</organism>
<name>A0A6V7H0Z6_9HYME</name>
<reference evidence="1" key="1">
    <citation type="submission" date="2020-07" db="EMBL/GenBank/DDBJ databases">
        <authorList>
            <person name="Nazaruddin N."/>
        </authorList>
    </citation>
    <scope>NUCLEOTIDE SEQUENCE</scope>
</reference>
<dbReference type="Proteomes" id="UP000752696">
    <property type="component" value="Unassembled WGS sequence"/>
</dbReference>
<evidence type="ECO:0000313" key="1">
    <source>
        <dbReference type="EMBL" id="CAD1471218.1"/>
    </source>
</evidence>
<sequence length="67" mass="7983">MRNYHQKKTDFRLDLLKSSTLQEFAQELQNDTISTSTNIRCSNAPKYSEYVIMFQQLNQQLHCWAIL</sequence>
<evidence type="ECO:0000313" key="2">
    <source>
        <dbReference type="Proteomes" id="UP000752696"/>
    </source>
</evidence>